<dbReference type="Gene3D" id="3.40.50.300">
    <property type="entry name" value="P-loop containing nucleotide triphosphate hydrolases"/>
    <property type="match status" value="1"/>
</dbReference>
<dbReference type="EMBL" id="CP007521">
    <property type="protein sequence ID" value="AIA29473.1"/>
    <property type="molecule type" value="Genomic_DNA"/>
</dbReference>
<accession>A0A059XRP3</accession>
<reference evidence="1 2" key="1">
    <citation type="journal article" date="2014" name="Genome Announc.">
        <title>Complete Genome Sequence of the Bovine Mastitis Pathogen Mycoplasma californicum Strain ST-6T (ATCC 33461T).</title>
        <authorList>
            <person name="Calcutt M.J."/>
            <person name="Foecking M.F."/>
            <person name="Fox L.K."/>
        </authorList>
    </citation>
    <scope>NUCLEOTIDE SEQUENCE [LARGE SCALE GENOMIC DNA]</scope>
    <source>
        <strain evidence="1 2">ST-6</strain>
    </source>
</reference>
<dbReference type="NCBIfam" id="NF045975">
    <property type="entry name" value="VirB4_plasma"/>
    <property type="match status" value="1"/>
</dbReference>
<dbReference type="InterPro" id="IPR051162">
    <property type="entry name" value="T4SS_component"/>
</dbReference>
<name>A0A059XRP3_9BACT</name>
<dbReference type="KEGG" id="mcr:MCFN_01645"/>
<dbReference type="AlphaFoldDB" id="A0A059XRP3"/>
<dbReference type="RefSeq" id="WP_038561590.1">
    <property type="nucleotide sequence ID" value="NZ_AP018940.1"/>
</dbReference>
<evidence type="ECO:0000313" key="2">
    <source>
        <dbReference type="Proteomes" id="UP000027088"/>
    </source>
</evidence>
<dbReference type="PANTHER" id="PTHR30121">
    <property type="entry name" value="UNCHARACTERIZED PROTEIN YJGR-RELATED"/>
    <property type="match status" value="1"/>
</dbReference>
<dbReference type="InterPro" id="IPR027417">
    <property type="entry name" value="P-loop_NTPase"/>
</dbReference>
<protein>
    <submittedName>
        <fullName evidence="1">Conjugal transfer protein TraE</fullName>
    </submittedName>
</protein>
<dbReference type="SUPFAM" id="SSF52540">
    <property type="entry name" value="P-loop containing nucleoside triphosphate hydrolases"/>
    <property type="match status" value="1"/>
</dbReference>
<gene>
    <name evidence="1" type="ORF">MCFN_01645</name>
</gene>
<proteinExistence type="predicted"/>
<evidence type="ECO:0000313" key="1">
    <source>
        <dbReference type="EMBL" id="AIA29473.1"/>
    </source>
</evidence>
<dbReference type="Gene3D" id="1.10.8.730">
    <property type="match status" value="1"/>
</dbReference>
<sequence>MLQPKNIKKTKNKVFKNYTWLDFGILVAILMTSFFGSNILLPKSLNTLIKLVVWFASFAVLSIVLIKIPKYQVRLYILFFWMLRYSFKTKKYENKNLSTQLLVPYEKILDNTYVQTKNLKSGTKYFAVIKFKGKTPWSEEAEDAEAFLAKFINLLDSSNLHLSIIRNKELIDYTANFECLKSNIESKMNRLNDLGAPKSVKENFENLYHERYLDFDMLDKEILVDTYYIVLYQSRIHELNKSVDNAYTLLNSMELEPEVVKGINLIKFLARQNHLKVDQQKANEYLEKASDKNNWKTQLNLPINKKDWISRVKNWFFRHKTKGKELSIEVKELNLSSLLCSEKVIFKPSYFIKDGKYYSIQVLSELPLRLMNGWSYELLNNNSNIVWNMGVIGYDGIADLIDKSSRTTRDNNEVINSQFNKKGNNLQLEAIEHLEEQILVNDNNLFNFHLLIVNEASSLRELRNLENKNLSNAKRSKIKLKSLPFRQFEAFAQTMLIPTDNLNEAMQISSHNLAYGWSFENEYQNDGNLALLGTTLDTGEAIIVDRFYKKNNRRTNYNWFTLGSSGKGKSTSKSKSIVDALMENHNVYVIDLENEYNYLAKKFGGTIFNLGTSSTACLNPLEVRMQLWEKETNKEPQIGSIIKKHNEWLEGFFKLVKDDFSDVHIMIIMKAVKKLYDNIGVKECKHYTDLNNLKWPVMSDLISILKKWDYKDNYDRERKAFLIDGIIDTFEYLFENNGKYEKLYNAQTNINLNNDFIVFNTKELMSLGKEENNIATYVLLSLIQNLVYQNVILNPNKHTVLFIDEVHQYVDELKPLMLNFLWKLTKTGRKYLLSMDLTTQSPSDLLISKKAESIVQNCQYSTIFGLKNHDLGAVKKMYEYAGGLNSTTTSFLNDGIIGNSLVSLHLNSKIKIEAWYNNFEKNLYFKQGDFKRME</sequence>
<dbReference type="InterPro" id="IPR043964">
    <property type="entry name" value="P-loop_TraG"/>
</dbReference>
<dbReference type="Pfam" id="PF19044">
    <property type="entry name" value="P-loop_TraG"/>
    <property type="match status" value="1"/>
</dbReference>
<keyword evidence="2" id="KW-1185">Reference proteome</keyword>
<organism evidence="1 2">
    <name type="scientific">Mycoplasmopsis californica</name>
    <dbReference type="NCBI Taxonomy" id="2113"/>
    <lineage>
        <taxon>Bacteria</taxon>
        <taxon>Bacillati</taxon>
        <taxon>Mycoplasmatota</taxon>
        <taxon>Mycoplasmoidales</taxon>
        <taxon>Metamycoplasmataceae</taxon>
        <taxon>Mycoplasmopsis</taxon>
    </lineage>
</organism>
<dbReference type="PANTHER" id="PTHR30121:SF6">
    <property type="entry name" value="SLR6007 PROTEIN"/>
    <property type="match status" value="1"/>
</dbReference>
<dbReference type="OrthoDB" id="9804380at2"/>
<dbReference type="eggNOG" id="COG0433">
    <property type="taxonomic scope" value="Bacteria"/>
</dbReference>
<dbReference type="Proteomes" id="UP000027088">
    <property type="component" value="Chromosome"/>
</dbReference>